<dbReference type="PANTHER" id="PTHR38681:SF1">
    <property type="entry name" value="RETROVIRUS-RELATED POL POLYPROTEIN FROM TRANSPOSON 412-LIKE PROTEIN"/>
    <property type="match status" value="1"/>
</dbReference>
<dbReference type="InterPro" id="IPR001584">
    <property type="entry name" value="Integrase_cat-core"/>
</dbReference>
<evidence type="ECO:0000259" key="1">
    <source>
        <dbReference type="PROSITE" id="PS50994"/>
    </source>
</evidence>
<keyword evidence="3" id="KW-1185">Reference proteome</keyword>
<proteinExistence type="predicted"/>
<dbReference type="InterPro" id="IPR012337">
    <property type="entry name" value="RNaseH-like_sf"/>
</dbReference>
<dbReference type="SUPFAM" id="SSF53098">
    <property type="entry name" value="Ribonuclease H-like"/>
    <property type="match status" value="1"/>
</dbReference>
<reference evidence="2 3" key="1">
    <citation type="journal article" date="2022" name="Nat. Ecol. Evol.">
        <title>A masculinizing supergene underlies an exaggerated male reproductive morph in a spider.</title>
        <authorList>
            <person name="Hendrickx F."/>
            <person name="De Corte Z."/>
            <person name="Sonet G."/>
            <person name="Van Belleghem S.M."/>
            <person name="Kostlbacher S."/>
            <person name="Vangestel C."/>
        </authorList>
    </citation>
    <scope>NUCLEOTIDE SEQUENCE [LARGE SCALE GENOMIC DNA]</scope>
    <source>
        <strain evidence="2">W744_W776</strain>
    </source>
</reference>
<gene>
    <name evidence="2" type="ORF">JTE90_021752</name>
</gene>
<dbReference type="Gene3D" id="3.30.420.10">
    <property type="entry name" value="Ribonuclease H-like superfamily/Ribonuclease H"/>
    <property type="match status" value="1"/>
</dbReference>
<evidence type="ECO:0000313" key="3">
    <source>
        <dbReference type="Proteomes" id="UP000827092"/>
    </source>
</evidence>
<feature type="domain" description="Integrase catalytic" evidence="1">
    <location>
        <begin position="30"/>
        <end position="200"/>
    </location>
</feature>
<dbReference type="GO" id="GO:0015074">
    <property type="term" value="P:DNA integration"/>
    <property type="evidence" value="ECO:0007669"/>
    <property type="project" value="InterPro"/>
</dbReference>
<name>A0AAV6TP22_9ARAC</name>
<dbReference type="Proteomes" id="UP000827092">
    <property type="component" value="Unassembled WGS sequence"/>
</dbReference>
<evidence type="ECO:0000313" key="2">
    <source>
        <dbReference type="EMBL" id="KAG8173366.1"/>
    </source>
</evidence>
<dbReference type="PROSITE" id="PS50994">
    <property type="entry name" value="INTEGRASE"/>
    <property type="match status" value="1"/>
</dbReference>
<dbReference type="InterPro" id="IPR036397">
    <property type="entry name" value="RNaseH_sf"/>
</dbReference>
<dbReference type="Pfam" id="PF00665">
    <property type="entry name" value="rve"/>
    <property type="match status" value="1"/>
</dbReference>
<sequence>MNKFIAENVRCCIPCQRSKVHKHTKTPLGTFALPDARFSHLHLDLVGPLPPCDGNTYCLTIIDRFTRWAEAIPIPDSKAPTVCRALFSGWISRFGCPDIITTDQGRQLESPLFHELQVLTDTNRICTTAYHPISNGIIERFHRHLKCSIKAHKNARWTDTLPIILMGIRTAFKEDLQATSAELVYGKSLTLPADMFHQPDCKEKLDDTYVTSLLRAVQDSTSPSRHLISLLLLAFFLLLSEKGSAPTVNKHLFRSLYNIQ</sequence>
<dbReference type="GO" id="GO:0003676">
    <property type="term" value="F:nucleic acid binding"/>
    <property type="evidence" value="ECO:0007669"/>
    <property type="project" value="InterPro"/>
</dbReference>
<organism evidence="2 3">
    <name type="scientific">Oedothorax gibbosus</name>
    <dbReference type="NCBI Taxonomy" id="931172"/>
    <lineage>
        <taxon>Eukaryota</taxon>
        <taxon>Metazoa</taxon>
        <taxon>Ecdysozoa</taxon>
        <taxon>Arthropoda</taxon>
        <taxon>Chelicerata</taxon>
        <taxon>Arachnida</taxon>
        <taxon>Araneae</taxon>
        <taxon>Araneomorphae</taxon>
        <taxon>Entelegynae</taxon>
        <taxon>Araneoidea</taxon>
        <taxon>Linyphiidae</taxon>
        <taxon>Erigoninae</taxon>
        <taxon>Oedothorax</taxon>
    </lineage>
</organism>
<dbReference type="AlphaFoldDB" id="A0AAV6TP22"/>
<dbReference type="PANTHER" id="PTHR38681">
    <property type="entry name" value="RETROVIRUS-RELATED POL POLYPROTEIN FROM TRANSPOSON 412-LIKE PROTEIN-RELATED"/>
    <property type="match status" value="1"/>
</dbReference>
<protein>
    <recommendedName>
        <fullName evidence="1">Integrase catalytic domain-containing protein</fullName>
    </recommendedName>
</protein>
<comment type="caution">
    <text evidence="2">The sequence shown here is derived from an EMBL/GenBank/DDBJ whole genome shotgun (WGS) entry which is preliminary data.</text>
</comment>
<dbReference type="EMBL" id="JAFNEN010001834">
    <property type="protein sequence ID" value="KAG8173366.1"/>
    <property type="molecule type" value="Genomic_DNA"/>
</dbReference>
<accession>A0AAV6TP22</accession>
<dbReference type="FunFam" id="3.30.420.10:FF:000032">
    <property type="entry name" value="Retrovirus-related Pol polyprotein from transposon 297-like Protein"/>
    <property type="match status" value="1"/>
</dbReference>